<accession>A0A5B8YJ19</accession>
<dbReference type="Proteomes" id="UP000321954">
    <property type="component" value="Chromosome"/>
</dbReference>
<dbReference type="EMBL" id="CP042476">
    <property type="protein sequence ID" value="QED37058.1"/>
    <property type="molecule type" value="Genomic_DNA"/>
</dbReference>
<proteinExistence type="predicted"/>
<name>A0A5B8YJ19_9FLAO</name>
<sequence>MIEQILELDFGKVWFKDNILIAELNEGILLDVESNRKLLAIGKKNFGDDPYGYISYRINSYAVNPMVYLDSASISNLKAIAVVSTSDMCRNNAVLERQFYKDSNSFEVFETLEEAVSWIKSQLRG</sequence>
<dbReference type="OrthoDB" id="1144359at2"/>
<gene>
    <name evidence="1" type="ORF">FK178_04735</name>
</gene>
<evidence type="ECO:0000313" key="2">
    <source>
        <dbReference type="Proteomes" id="UP000321954"/>
    </source>
</evidence>
<keyword evidence="2" id="KW-1185">Reference proteome</keyword>
<dbReference type="RefSeq" id="WP_146831502.1">
    <property type="nucleotide sequence ID" value="NZ_CP042476.1"/>
</dbReference>
<evidence type="ECO:0008006" key="3">
    <source>
        <dbReference type="Google" id="ProtNLM"/>
    </source>
</evidence>
<protein>
    <recommendedName>
        <fullName evidence="3">STAS/SEC14 domain-containing protein</fullName>
    </recommendedName>
</protein>
<evidence type="ECO:0000313" key="1">
    <source>
        <dbReference type="EMBL" id="QED37058.1"/>
    </source>
</evidence>
<dbReference type="KEGG" id="anp:FK178_04735"/>
<reference evidence="1 2" key="1">
    <citation type="submission" date="2019-08" db="EMBL/GenBank/DDBJ databases">
        <title>Antarcticibacterium arcticum sp. nov., a bacterium isolated from marine sediment of the Canadian Beaufort Sea.</title>
        <authorList>
            <person name="Lee Y.M."/>
            <person name="Baek K."/>
            <person name="Lee D.-H."/>
            <person name="Shin S.C."/>
            <person name="Jin Y.K."/>
            <person name="Park Y."/>
        </authorList>
    </citation>
    <scope>NUCLEOTIDE SEQUENCE [LARGE SCALE GENOMIC DNA]</scope>
    <source>
        <strain evidence="1 2">PAMC 28998</strain>
    </source>
</reference>
<organism evidence="1 2">
    <name type="scientific">Antarcticibacterium arcticum</name>
    <dbReference type="NCBI Taxonomy" id="2585771"/>
    <lineage>
        <taxon>Bacteria</taxon>
        <taxon>Pseudomonadati</taxon>
        <taxon>Bacteroidota</taxon>
        <taxon>Flavobacteriia</taxon>
        <taxon>Flavobacteriales</taxon>
        <taxon>Flavobacteriaceae</taxon>
        <taxon>Antarcticibacterium</taxon>
    </lineage>
</organism>
<dbReference type="AlphaFoldDB" id="A0A5B8YJ19"/>